<proteinExistence type="predicted"/>
<protein>
    <submittedName>
        <fullName evidence="1">Uncharacterized protein</fullName>
    </submittedName>
</protein>
<sequence length="24" mass="2768">MYFSVCFNYLLALILCCCCCIKSI</sequence>
<organism evidence="1">
    <name type="scientific">Arundo donax</name>
    <name type="common">Giant reed</name>
    <name type="synonym">Donax arundinaceus</name>
    <dbReference type="NCBI Taxonomy" id="35708"/>
    <lineage>
        <taxon>Eukaryota</taxon>
        <taxon>Viridiplantae</taxon>
        <taxon>Streptophyta</taxon>
        <taxon>Embryophyta</taxon>
        <taxon>Tracheophyta</taxon>
        <taxon>Spermatophyta</taxon>
        <taxon>Magnoliopsida</taxon>
        <taxon>Liliopsida</taxon>
        <taxon>Poales</taxon>
        <taxon>Poaceae</taxon>
        <taxon>PACMAD clade</taxon>
        <taxon>Arundinoideae</taxon>
        <taxon>Arundineae</taxon>
        <taxon>Arundo</taxon>
    </lineage>
</organism>
<dbReference type="EMBL" id="GBRH01234254">
    <property type="protein sequence ID" value="JAD63641.1"/>
    <property type="molecule type" value="Transcribed_RNA"/>
</dbReference>
<dbReference type="AlphaFoldDB" id="A0A0A9BJX0"/>
<reference evidence="1" key="1">
    <citation type="submission" date="2014-09" db="EMBL/GenBank/DDBJ databases">
        <authorList>
            <person name="Magalhaes I.L.F."/>
            <person name="Oliveira U."/>
            <person name="Santos F.R."/>
            <person name="Vidigal T.H.D.A."/>
            <person name="Brescovit A.D."/>
            <person name="Santos A.J."/>
        </authorList>
    </citation>
    <scope>NUCLEOTIDE SEQUENCE</scope>
    <source>
        <tissue evidence="1">Shoot tissue taken approximately 20 cm above the soil surface</tissue>
    </source>
</reference>
<reference evidence="1" key="2">
    <citation type="journal article" date="2015" name="Data Brief">
        <title>Shoot transcriptome of the giant reed, Arundo donax.</title>
        <authorList>
            <person name="Barrero R.A."/>
            <person name="Guerrero F.D."/>
            <person name="Moolhuijzen P."/>
            <person name="Goolsby J.A."/>
            <person name="Tidwell J."/>
            <person name="Bellgard S.E."/>
            <person name="Bellgard M.I."/>
        </authorList>
    </citation>
    <scope>NUCLEOTIDE SEQUENCE</scope>
    <source>
        <tissue evidence="1">Shoot tissue taken approximately 20 cm above the soil surface</tissue>
    </source>
</reference>
<name>A0A0A9BJX0_ARUDO</name>
<evidence type="ECO:0000313" key="1">
    <source>
        <dbReference type="EMBL" id="JAD63641.1"/>
    </source>
</evidence>
<accession>A0A0A9BJX0</accession>